<dbReference type="Proteomes" id="UP001153328">
    <property type="component" value="Unassembled WGS sequence"/>
</dbReference>
<accession>A0A9W4H7G9</accession>
<reference evidence="2" key="1">
    <citation type="submission" date="2021-06" db="EMBL/GenBank/DDBJ databases">
        <authorList>
            <person name="Arsene-Ploetze F."/>
        </authorList>
    </citation>
    <scope>NUCLEOTIDE SEQUENCE</scope>
    <source>
        <strain evidence="2">SBRY1</strain>
    </source>
</reference>
<protein>
    <submittedName>
        <fullName evidence="2">ABC transporter, permease protein 2 (Cluster 1, maltose/g3p/polyamine/iron)</fullName>
    </submittedName>
</protein>
<feature type="region of interest" description="Disordered" evidence="1">
    <location>
        <begin position="70"/>
        <end position="125"/>
    </location>
</feature>
<feature type="compositionally biased region" description="Basic and acidic residues" evidence="1">
    <location>
        <begin position="115"/>
        <end position="125"/>
    </location>
</feature>
<evidence type="ECO:0000313" key="3">
    <source>
        <dbReference type="Proteomes" id="UP001153328"/>
    </source>
</evidence>
<keyword evidence="3" id="KW-1185">Reference proteome</keyword>
<proteinExistence type="predicted"/>
<gene>
    <name evidence="2" type="ORF">SBRY_70319</name>
</gene>
<feature type="compositionally biased region" description="Gly residues" evidence="1">
    <location>
        <begin position="74"/>
        <end position="86"/>
    </location>
</feature>
<evidence type="ECO:0000313" key="2">
    <source>
        <dbReference type="EMBL" id="CAG7656005.1"/>
    </source>
</evidence>
<dbReference type="AlphaFoldDB" id="A0A9W4H7G9"/>
<feature type="region of interest" description="Disordered" evidence="1">
    <location>
        <begin position="226"/>
        <end position="301"/>
    </location>
</feature>
<evidence type="ECO:0000256" key="1">
    <source>
        <dbReference type="SAM" id="MobiDB-lite"/>
    </source>
</evidence>
<dbReference type="EMBL" id="CAJVAX010000021">
    <property type="protein sequence ID" value="CAG7656005.1"/>
    <property type="molecule type" value="Genomic_DNA"/>
</dbReference>
<feature type="compositionally biased region" description="Basic and acidic residues" evidence="1">
    <location>
        <begin position="245"/>
        <end position="257"/>
    </location>
</feature>
<organism evidence="2 3">
    <name type="scientific">Actinacidiphila bryophytorum</name>
    <dbReference type="NCBI Taxonomy" id="1436133"/>
    <lineage>
        <taxon>Bacteria</taxon>
        <taxon>Bacillati</taxon>
        <taxon>Actinomycetota</taxon>
        <taxon>Actinomycetes</taxon>
        <taxon>Kitasatosporales</taxon>
        <taxon>Streptomycetaceae</taxon>
        <taxon>Actinacidiphila</taxon>
    </lineage>
</organism>
<comment type="caution">
    <text evidence="2">The sequence shown here is derived from an EMBL/GenBank/DDBJ whole genome shotgun (WGS) entry which is preliminary data.</text>
</comment>
<name>A0A9W4H7G9_9ACTN</name>
<sequence length="315" mass="32292">MGPGGLPGLPDRRVGAVAAADRVRAVRGRTAVQRHPQVRLRLDAAPPDAEELQRRVDAVGHAALLLELGHDHGSGGGHRAGAGVGRGLRTEPGGRQVQRRAADPVHGRQPAAPAGDHHPALPAVPEDHPAALRERQRADVQLHLRPDRHQRGLPAGLLRLRAEQLHEVGARGDVRGRAGGRGVAVDPLLAADHPAVPAGARGAGHAADDVDLQRLLLGDHPDVVGRQAPGDLGAGEPAGAVRQQPEPHRGCRDDRGGADPGGLHPAAEAVHRRPVAGRQQGLSGQGGADGAGGAGCAAGPAAVFRPRRQEALTGA</sequence>
<feature type="compositionally biased region" description="Gly residues" evidence="1">
    <location>
        <begin position="283"/>
        <end position="296"/>
    </location>
</feature>